<dbReference type="AlphaFoldDB" id="S9P3M7"/>
<gene>
    <name evidence="1" type="ORF">D187_007297</name>
</gene>
<protein>
    <submittedName>
        <fullName evidence="1">Uncharacterized protein</fullName>
    </submittedName>
</protein>
<evidence type="ECO:0000313" key="1">
    <source>
        <dbReference type="EMBL" id="EPX56862.1"/>
    </source>
</evidence>
<keyword evidence="2" id="KW-1185">Reference proteome</keyword>
<comment type="caution">
    <text evidence="1">The sequence shown here is derived from an EMBL/GenBank/DDBJ whole genome shotgun (WGS) entry which is preliminary data.</text>
</comment>
<dbReference type="EMBL" id="ANAH02000065">
    <property type="protein sequence ID" value="EPX56862.1"/>
    <property type="molecule type" value="Genomic_DNA"/>
</dbReference>
<name>S9P3M7_CYSF2</name>
<proteinExistence type="predicted"/>
<dbReference type="Proteomes" id="UP000011682">
    <property type="component" value="Unassembled WGS sequence"/>
</dbReference>
<dbReference type="eggNOG" id="ENOG5033HH0">
    <property type="taxonomic scope" value="Bacteria"/>
</dbReference>
<accession>S9P3M7</accession>
<organism evidence="1 2">
    <name type="scientific">Cystobacter fuscus (strain ATCC 25194 / DSM 2262 / NBRC 100088 / M29)</name>
    <dbReference type="NCBI Taxonomy" id="1242864"/>
    <lineage>
        <taxon>Bacteria</taxon>
        <taxon>Pseudomonadati</taxon>
        <taxon>Myxococcota</taxon>
        <taxon>Myxococcia</taxon>
        <taxon>Myxococcales</taxon>
        <taxon>Cystobacterineae</taxon>
        <taxon>Archangiaceae</taxon>
        <taxon>Cystobacter</taxon>
    </lineage>
</organism>
<reference evidence="1" key="1">
    <citation type="submission" date="2013-05" db="EMBL/GenBank/DDBJ databases">
        <title>Genome assembly of Cystobacter fuscus DSM 2262.</title>
        <authorList>
            <person name="Sharma G."/>
            <person name="Khatri I."/>
            <person name="Kaur C."/>
            <person name="Mayilraj S."/>
            <person name="Subramanian S."/>
        </authorList>
    </citation>
    <scope>NUCLEOTIDE SEQUENCE [LARGE SCALE GENOMIC DNA]</scope>
    <source>
        <strain evidence="1">DSM 2262</strain>
    </source>
</reference>
<sequence length="76" mass="8622">MWLPTAEKLGLKWVPLFENGPMVDVNDLAVVMNEFRRLREALAINPKNVSILERIDFILEELGDVPLGEVSEIFIG</sequence>
<evidence type="ECO:0000313" key="2">
    <source>
        <dbReference type="Proteomes" id="UP000011682"/>
    </source>
</evidence>